<keyword evidence="2" id="KW-1185">Reference proteome</keyword>
<evidence type="ECO:0000313" key="1">
    <source>
        <dbReference type="EMBL" id="MEJ5977220.1"/>
    </source>
</evidence>
<proteinExistence type="predicted"/>
<accession>A0ABU8RVW9</accession>
<dbReference type="RefSeq" id="WP_339587162.1">
    <property type="nucleotide sequence ID" value="NZ_JBBHJZ010000002.1"/>
</dbReference>
<evidence type="ECO:0008006" key="3">
    <source>
        <dbReference type="Google" id="ProtNLM"/>
    </source>
</evidence>
<reference evidence="1 2" key="1">
    <citation type="submission" date="2024-03" db="EMBL/GenBank/DDBJ databases">
        <authorList>
            <person name="Jo J.-H."/>
        </authorList>
    </citation>
    <scope>NUCLEOTIDE SEQUENCE [LARGE SCALE GENOMIC DNA]</scope>
    <source>
        <strain evidence="1 2">PS1R-30</strain>
    </source>
</reference>
<dbReference type="EMBL" id="JBBHJZ010000002">
    <property type="protein sequence ID" value="MEJ5977220.1"/>
    <property type="molecule type" value="Genomic_DNA"/>
</dbReference>
<comment type="caution">
    <text evidence="1">The sequence shown here is derived from an EMBL/GenBank/DDBJ whole genome shotgun (WGS) entry which is preliminary data.</text>
</comment>
<dbReference type="Proteomes" id="UP001361239">
    <property type="component" value="Unassembled WGS sequence"/>
</dbReference>
<gene>
    <name evidence="1" type="ORF">WG901_11275</name>
</gene>
<organism evidence="1 2">
    <name type="scientific">Novosphingobium anseongense</name>
    <dbReference type="NCBI Taxonomy" id="3133436"/>
    <lineage>
        <taxon>Bacteria</taxon>
        <taxon>Pseudomonadati</taxon>
        <taxon>Pseudomonadota</taxon>
        <taxon>Alphaproteobacteria</taxon>
        <taxon>Sphingomonadales</taxon>
        <taxon>Sphingomonadaceae</taxon>
        <taxon>Novosphingobium</taxon>
    </lineage>
</organism>
<protein>
    <recommendedName>
        <fullName evidence="3">DUF3617 family protein</fullName>
    </recommendedName>
</protein>
<name>A0ABU8RVW9_9SPHN</name>
<evidence type="ECO:0000313" key="2">
    <source>
        <dbReference type="Proteomes" id="UP001361239"/>
    </source>
</evidence>
<sequence>MLVALAAPSAAQRPALAMLGQLEAGRWELRIRDTGSVERLCLPDIRRLIQLRHPADSCERLVVDDGASEVTVQYTCRGRGYGRTHIRRETNRLVQIDSQGIADGLPFSFAAEARKVGDCAT</sequence>